<dbReference type="KEGG" id="trs:Terro_2637"/>
<dbReference type="Proteomes" id="UP000006056">
    <property type="component" value="Chromosome"/>
</dbReference>
<proteinExistence type="predicted"/>
<keyword evidence="4" id="KW-0808">Transferase</keyword>
<feature type="region of interest" description="Disordered" evidence="1">
    <location>
        <begin position="1"/>
        <end position="29"/>
    </location>
</feature>
<dbReference type="KEGG" id="trs:Terro_2273"/>
<reference evidence="4 6" key="1">
    <citation type="submission" date="2012-06" db="EMBL/GenBank/DDBJ databases">
        <title>Complete genome of Terriglobus roseus DSM 18391.</title>
        <authorList>
            <consortium name="US DOE Joint Genome Institute (JGI-PGF)"/>
            <person name="Lucas S."/>
            <person name="Copeland A."/>
            <person name="Lapidus A."/>
            <person name="Glavina del Rio T."/>
            <person name="Dalin E."/>
            <person name="Tice H."/>
            <person name="Bruce D."/>
            <person name="Goodwin L."/>
            <person name="Pitluck S."/>
            <person name="Peters L."/>
            <person name="Mikhailova N."/>
            <person name="Munk A.C.C."/>
            <person name="Kyrpides N."/>
            <person name="Mavromatis K."/>
            <person name="Ivanova N."/>
            <person name="Brettin T."/>
            <person name="Detter J.C."/>
            <person name="Han C."/>
            <person name="Larimer F."/>
            <person name="Land M."/>
            <person name="Hauser L."/>
            <person name="Markowitz V."/>
            <person name="Cheng J.-F."/>
            <person name="Hugenholtz P."/>
            <person name="Woyke T."/>
            <person name="Wu D."/>
            <person name="Brambilla E."/>
            <person name="Klenk H.-P."/>
            <person name="Eisen J.A."/>
        </authorList>
    </citation>
    <scope>NUCLEOTIDE SEQUENCE [LARGE SCALE GENOMIC DNA]</scope>
    <source>
        <strain evidence="4">DSM 18391</strain>
        <strain evidence="6">DSM 18391 / NRRL B-41598 / KBS 63</strain>
    </source>
</reference>
<dbReference type="OrthoDB" id="9806525at2"/>
<sequence length="398" mass="43964">MPDESSSSQPEHQSTDRVTPAPDLDLRFDGSPTAAALRRTAPVVHLEEDEPSTHPLTVLIPARNEAHNLPGCLKSLLDQSEPGFQLGEHWHIFVIDDNSADESIQIVQKLAENHPGLHVLQAPPLKSSGSGFTGKNAALWFGASQPLAHTAKWLLFTDADTLHEPGSTSRAIVEAERHDLTMLSYSPRQLVANFVQRALMPLIFSELASTYPPKKVSDPSSPIAAANGQFLLVRRQAYFDVGGHMAVASSVLEDVALAKLLKRRHTIRLRYAPEAVSARMYASTPEMIEGWTKNLALLFGNPLIMAAIALLNFVLLLGLPLLPLLMPNLVVWQALAIFIVWLRVLLRYFSRVGRSHAPFLDRILTVIALPLFAALLIRSWQMVKIAKAVTWKGREYTT</sequence>
<dbReference type="HOGENOM" id="CLU_038143_1_0_0"/>
<evidence type="ECO:0000259" key="3">
    <source>
        <dbReference type="Pfam" id="PF00535"/>
    </source>
</evidence>
<evidence type="ECO:0000313" key="6">
    <source>
        <dbReference type="Proteomes" id="UP000006056"/>
    </source>
</evidence>
<feature type="transmembrane region" description="Helical" evidence="2">
    <location>
        <begin position="358"/>
        <end position="377"/>
    </location>
</feature>
<dbReference type="AlphaFoldDB" id="I3ZH19"/>
<dbReference type="RefSeq" id="WP_014786106.1">
    <property type="nucleotide sequence ID" value="NC_018014.1"/>
</dbReference>
<evidence type="ECO:0000313" key="5">
    <source>
        <dbReference type="EMBL" id="AFL88877.1"/>
    </source>
</evidence>
<protein>
    <submittedName>
        <fullName evidence="4">Glycosyl transferase</fullName>
    </submittedName>
</protein>
<keyword evidence="2" id="KW-1133">Transmembrane helix</keyword>
<dbReference type="STRING" id="926566.Terro_2273"/>
<dbReference type="EMBL" id="CP003379">
    <property type="protein sequence ID" value="AFL88537.1"/>
    <property type="molecule type" value="Genomic_DNA"/>
</dbReference>
<keyword evidence="2" id="KW-0472">Membrane</keyword>
<dbReference type="InterPro" id="IPR029044">
    <property type="entry name" value="Nucleotide-diphossugar_trans"/>
</dbReference>
<feature type="transmembrane region" description="Helical" evidence="2">
    <location>
        <begin position="295"/>
        <end position="317"/>
    </location>
</feature>
<dbReference type="eggNOG" id="COG1215">
    <property type="taxonomic scope" value="Bacteria"/>
</dbReference>
<feature type="domain" description="Glycosyltransferase 2-like" evidence="3">
    <location>
        <begin position="57"/>
        <end position="189"/>
    </location>
</feature>
<dbReference type="SUPFAM" id="SSF53448">
    <property type="entry name" value="Nucleotide-diphospho-sugar transferases"/>
    <property type="match status" value="1"/>
</dbReference>
<keyword evidence="2" id="KW-0812">Transmembrane</keyword>
<evidence type="ECO:0000313" key="4">
    <source>
        <dbReference type="EMBL" id="AFL88537.1"/>
    </source>
</evidence>
<gene>
    <name evidence="4" type="ordered locus">Terro_2273</name>
    <name evidence="5" type="ordered locus">Terro_2637</name>
</gene>
<accession>I3ZH19</accession>
<keyword evidence="6" id="KW-1185">Reference proteome</keyword>
<evidence type="ECO:0000256" key="1">
    <source>
        <dbReference type="SAM" id="MobiDB-lite"/>
    </source>
</evidence>
<dbReference type="Pfam" id="PF00535">
    <property type="entry name" value="Glycos_transf_2"/>
    <property type="match status" value="1"/>
</dbReference>
<dbReference type="PANTHER" id="PTHR43646">
    <property type="entry name" value="GLYCOSYLTRANSFERASE"/>
    <property type="match status" value="1"/>
</dbReference>
<feature type="transmembrane region" description="Helical" evidence="2">
    <location>
        <begin position="329"/>
        <end position="346"/>
    </location>
</feature>
<dbReference type="GO" id="GO:0016740">
    <property type="term" value="F:transferase activity"/>
    <property type="evidence" value="ECO:0007669"/>
    <property type="project" value="UniProtKB-KW"/>
</dbReference>
<evidence type="ECO:0000256" key="2">
    <source>
        <dbReference type="SAM" id="Phobius"/>
    </source>
</evidence>
<name>I3ZH19_TERRK</name>
<dbReference type="EMBL" id="CP003379">
    <property type="protein sequence ID" value="AFL88877.1"/>
    <property type="molecule type" value="Genomic_DNA"/>
</dbReference>
<organism evidence="4 6">
    <name type="scientific">Terriglobus roseus (strain DSM 18391 / NRRL B-41598 / KBS 63)</name>
    <dbReference type="NCBI Taxonomy" id="926566"/>
    <lineage>
        <taxon>Bacteria</taxon>
        <taxon>Pseudomonadati</taxon>
        <taxon>Acidobacteriota</taxon>
        <taxon>Terriglobia</taxon>
        <taxon>Terriglobales</taxon>
        <taxon>Acidobacteriaceae</taxon>
        <taxon>Terriglobus</taxon>
    </lineage>
</organism>
<dbReference type="Gene3D" id="3.90.550.10">
    <property type="entry name" value="Spore Coat Polysaccharide Biosynthesis Protein SpsA, Chain A"/>
    <property type="match status" value="1"/>
</dbReference>
<dbReference type="PANTHER" id="PTHR43646:SF3">
    <property type="entry name" value="SLR1566 PROTEIN"/>
    <property type="match status" value="1"/>
</dbReference>
<feature type="compositionally biased region" description="Polar residues" evidence="1">
    <location>
        <begin position="1"/>
        <end position="12"/>
    </location>
</feature>
<dbReference type="InterPro" id="IPR001173">
    <property type="entry name" value="Glyco_trans_2-like"/>
</dbReference>